<evidence type="ECO:0000259" key="1">
    <source>
        <dbReference type="PROSITE" id="PS51186"/>
    </source>
</evidence>
<dbReference type="SUPFAM" id="SSF55729">
    <property type="entry name" value="Acyl-CoA N-acyltransferases (Nat)"/>
    <property type="match status" value="1"/>
</dbReference>
<dbReference type="PROSITE" id="PS51186">
    <property type="entry name" value="GNAT"/>
    <property type="match status" value="1"/>
</dbReference>
<keyword evidence="2" id="KW-0808">Transferase</keyword>
<dbReference type="EMBL" id="JQCN01000001">
    <property type="protein sequence ID" value="KRO02776.1"/>
    <property type="molecule type" value="Genomic_DNA"/>
</dbReference>
<proteinExistence type="predicted"/>
<feature type="domain" description="N-acetyltransferase" evidence="1">
    <location>
        <begin position="2"/>
        <end position="172"/>
    </location>
</feature>
<dbReference type="GO" id="GO:0016747">
    <property type="term" value="F:acyltransferase activity, transferring groups other than amino-acyl groups"/>
    <property type="evidence" value="ECO:0007669"/>
    <property type="project" value="InterPro"/>
</dbReference>
<dbReference type="Proteomes" id="UP000051886">
    <property type="component" value="Unassembled WGS sequence"/>
</dbReference>
<dbReference type="PATRIC" id="fig|449659.4.peg.200"/>
<gene>
    <name evidence="2" type="ORF">IV66_GL000202</name>
</gene>
<dbReference type="Pfam" id="PF00583">
    <property type="entry name" value="Acetyltransf_1"/>
    <property type="match status" value="1"/>
</dbReference>
<dbReference type="RefSeq" id="WP_017868179.1">
    <property type="nucleotide sequence ID" value="NZ_BJYB01000001.1"/>
</dbReference>
<keyword evidence="3" id="KW-1185">Reference proteome</keyword>
<comment type="caution">
    <text evidence="2">The sequence shown here is derived from an EMBL/GenBank/DDBJ whole genome shotgun (WGS) entry which is preliminary data.</text>
</comment>
<organism evidence="2 3">
    <name type="scientific">Ligilactobacillus pobuzihii</name>
    <dbReference type="NCBI Taxonomy" id="449659"/>
    <lineage>
        <taxon>Bacteria</taxon>
        <taxon>Bacillati</taxon>
        <taxon>Bacillota</taxon>
        <taxon>Bacilli</taxon>
        <taxon>Lactobacillales</taxon>
        <taxon>Lactobacillaceae</taxon>
        <taxon>Ligilactobacillus</taxon>
    </lineage>
</organism>
<evidence type="ECO:0000313" key="3">
    <source>
        <dbReference type="Proteomes" id="UP000051886"/>
    </source>
</evidence>
<dbReference type="Gene3D" id="3.40.630.30">
    <property type="match status" value="1"/>
</dbReference>
<dbReference type="OrthoDB" id="9796381at2"/>
<reference evidence="2 3" key="1">
    <citation type="journal article" date="2015" name="Genome Announc.">
        <title>Expanding the biotechnology potential of lactobacilli through comparative genomics of 213 strains and associated genera.</title>
        <authorList>
            <person name="Sun Z."/>
            <person name="Harris H.M."/>
            <person name="McCann A."/>
            <person name="Guo C."/>
            <person name="Argimon S."/>
            <person name="Zhang W."/>
            <person name="Yang X."/>
            <person name="Jeffery I.B."/>
            <person name="Cooney J.C."/>
            <person name="Kagawa T.F."/>
            <person name="Liu W."/>
            <person name="Song Y."/>
            <person name="Salvetti E."/>
            <person name="Wrobel A."/>
            <person name="Rasinkangas P."/>
            <person name="Parkhill J."/>
            <person name="Rea M.C."/>
            <person name="O'Sullivan O."/>
            <person name="Ritari J."/>
            <person name="Douillard F.P."/>
            <person name="Paul Ross R."/>
            <person name="Yang R."/>
            <person name="Briner A.E."/>
            <person name="Felis G.E."/>
            <person name="de Vos W.M."/>
            <person name="Barrangou R."/>
            <person name="Klaenhammer T.R."/>
            <person name="Caufield P.W."/>
            <person name="Cui Y."/>
            <person name="Zhang H."/>
            <person name="O'Toole P.W."/>
        </authorList>
    </citation>
    <scope>NUCLEOTIDE SEQUENCE [LARGE SCALE GENOMIC DNA]</scope>
    <source>
        <strain evidence="2 3">NBRC 103219</strain>
    </source>
</reference>
<dbReference type="InterPro" id="IPR016181">
    <property type="entry name" value="Acyl_CoA_acyltransferase"/>
</dbReference>
<dbReference type="AlphaFoldDB" id="A0A0R2LM70"/>
<accession>A0A0R2LM70</accession>
<protein>
    <submittedName>
        <fullName evidence="2">Acetyltransferase</fullName>
    </submittedName>
</protein>
<dbReference type="InterPro" id="IPR000182">
    <property type="entry name" value="GNAT_dom"/>
</dbReference>
<sequence>MIKIKVATFNDLPVVMRIFNQAKRFLKENKIPQWQDGTPNEETFSEDIKLQELFLLVNNSDILGIAALKLGPDPFYDEIREGEWLSDASYYVIHRFAMAQEARGKQLSEIFIQKILEIVKQKGVAHIRIDTHPRNMAMQHVIEKVGFQYRGIVDVTLEQSDPTRKAYELKLN</sequence>
<dbReference type="STRING" id="449659.IV66_GL000202"/>
<evidence type="ECO:0000313" key="2">
    <source>
        <dbReference type="EMBL" id="KRO02776.1"/>
    </source>
</evidence>
<name>A0A0R2LM70_9LACO</name>